<dbReference type="GO" id="GO:0004784">
    <property type="term" value="F:superoxide dismutase activity"/>
    <property type="evidence" value="ECO:0007669"/>
    <property type="project" value="UniProtKB-EC"/>
</dbReference>
<comment type="function">
    <text evidence="2">Destroys radicals which are normally produced within the cells and which are toxic to biological systems.</text>
</comment>
<keyword evidence="2" id="KW-0186">Copper</keyword>
<sequence>MFHRENICRPKSNATANPAPISANDTRRMALATAATAALFALGAAMALLPGHAKAGEEAQSRFINTSGAEIGTLTVNGVPDAAILKIALTDLPPGQWVAFHIHENGECDAQGGFKSAGGHFNPMNKSHGHEFADGPHAGDMMNQYVNDKGALYAQILNNAVRFEDGTGETDIHGKTVIIHAGADDYKSQPSGDAGDRISCAVIE</sequence>
<evidence type="ECO:0000313" key="5">
    <source>
        <dbReference type="EMBL" id="AJD50994.1"/>
    </source>
</evidence>
<comment type="catalytic activity">
    <reaction evidence="2">
        <text>2 superoxide + 2 H(+) = H2O2 + O2</text>
        <dbReference type="Rhea" id="RHEA:20696"/>
        <dbReference type="ChEBI" id="CHEBI:15378"/>
        <dbReference type="ChEBI" id="CHEBI:15379"/>
        <dbReference type="ChEBI" id="CHEBI:16240"/>
        <dbReference type="ChEBI" id="CHEBI:18421"/>
        <dbReference type="EC" id="1.15.1.1"/>
    </reaction>
</comment>
<evidence type="ECO:0000256" key="1">
    <source>
        <dbReference type="ARBA" id="ARBA00010457"/>
    </source>
</evidence>
<dbReference type="InterPro" id="IPR024134">
    <property type="entry name" value="SOD_Cu/Zn_/chaperone"/>
</dbReference>
<dbReference type="InterPro" id="IPR018152">
    <property type="entry name" value="SOD_Cu/Zn_BS"/>
</dbReference>
<dbReference type="Pfam" id="PF00080">
    <property type="entry name" value="Sod_Cu"/>
    <property type="match status" value="1"/>
</dbReference>
<comment type="similarity">
    <text evidence="1 2">Belongs to the Cu-Zn superoxide dismutase family.</text>
</comment>
<gene>
    <name evidence="5" type="ORF">TH3_04360</name>
</gene>
<dbReference type="InterPro" id="IPR006311">
    <property type="entry name" value="TAT_signal"/>
</dbReference>
<dbReference type="InterPro" id="IPR001424">
    <property type="entry name" value="SOD_Cu_Zn_dom"/>
</dbReference>
<dbReference type="GeneID" id="31926560"/>
<dbReference type="PROSITE" id="PS51318">
    <property type="entry name" value="TAT"/>
    <property type="match status" value="1"/>
</dbReference>
<dbReference type="RefSeq" id="WP_007090499.1">
    <property type="nucleotide sequence ID" value="NZ_CP004388.1"/>
</dbReference>
<evidence type="ECO:0000256" key="3">
    <source>
        <dbReference type="SAM" id="MobiDB-lite"/>
    </source>
</evidence>
<dbReference type="EMBL" id="CP004388">
    <property type="protein sequence ID" value="AJD50994.1"/>
    <property type="molecule type" value="Genomic_DNA"/>
</dbReference>
<dbReference type="Gene3D" id="2.60.40.200">
    <property type="entry name" value="Superoxide dismutase, copper/zinc binding domain"/>
    <property type="match status" value="1"/>
</dbReference>
<dbReference type="PANTHER" id="PTHR10003">
    <property type="entry name" value="SUPEROXIDE DISMUTASE CU-ZN -RELATED"/>
    <property type="match status" value="1"/>
</dbReference>
<dbReference type="Proteomes" id="UP000007127">
    <property type="component" value="Chromosome"/>
</dbReference>
<dbReference type="InterPro" id="IPR036423">
    <property type="entry name" value="SOD-like_Cu/Zn_dom_sf"/>
</dbReference>
<keyword evidence="2" id="KW-0560">Oxidoreductase</keyword>
<evidence type="ECO:0000313" key="6">
    <source>
        <dbReference type="Proteomes" id="UP000007127"/>
    </source>
</evidence>
<dbReference type="EC" id="1.15.1.1" evidence="2"/>
<accession>A0AB72UA55</accession>
<dbReference type="CDD" id="cd00305">
    <property type="entry name" value="Cu-Zn_Superoxide_Dismutase"/>
    <property type="match status" value="1"/>
</dbReference>
<dbReference type="AlphaFoldDB" id="A0AB72UA55"/>
<comment type="cofactor">
    <cofactor evidence="2">
        <name>Cu cation</name>
        <dbReference type="ChEBI" id="CHEBI:23378"/>
    </cofactor>
    <text evidence="2">Binds 1 copper ion per subunit.</text>
</comment>
<feature type="domain" description="Superoxide dismutase copper/zinc binding" evidence="4">
    <location>
        <begin position="83"/>
        <end position="203"/>
    </location>
</feature>
<organism evidence="5 6">
    <name type="scientific">Thalassospira xiamenensis M-5 = DSM 17429</name>
    <dbReference type="NCBI Taxonomy" id="1123366"/>
    <lineage>
        <taxon>Bacteria</taxon>
        <taxon>Pseudomonadati</taxon>
        <taxon>Pseudomonadota</taxon>
        <taxon>Alphaproteobacteria</taxon>
        <taxon>Rhodospirillales</taxon>
        <taxon>Thalassospiraceae</taxon>
        <taxon>Thalassospira</taxon>
    </lineage>
</organism>
<dbReference type="PRINTS" id="PR00068">
    <property type="entry name" value="CUZNDISMTASE"/>
</dbReference>
<dbReference type="SUPFAM" id="SSF49329">
    <property type="entry name" value="Cu,Zn superoxide dismutase-like"/>
    <property type="match status" value="1"/>
</dbReference>
<protein>
    <recommendedName>
        <fullName evidence="2">Superoxide dismutase [Cu-Zn]</fullName>
        <ecNumber evidence="2">1.15.1.1</ecNumber>
    </recommendedName>
</protein>
<comment type="cofactor">
    <cofactor evidence="2">
        <name>Zn(2+)</name>
        <dbReference type="ChEBI" id="CHEBI:29105"/>
    </cofactor>
    <text evidence="2">Binds 1 zinc ion per subunit.</text>
</comment>
<dbReference type="GO" id="GO:0005507">
    <property type="term" value="F:copper ion binding"/>
    <property type="evidence" value="ECO:0007669"/>
    <property type="project" value="InterPro"/>
</dbReference>
<evidence type="ECO:0000259" key="4">
    <source>
        <dbReference type="Pfam" id="PF00080"/>
    </source>
</evidence>
<name>A0AB72UA55_9PROT</name>
<dbReference type="PROSITE" id="PS00332">
    <property type="entry name" value="SOD_CU_ZN_2"/>
    <property type="match status" value="1"/>
</dbReference>
<feature type="region of interest" description="Disordered" evidence="3">
    <location>
        <begin position="1"/>
        <end position="21"/>
    </location>
</feature>
<keyword evidence="2" id="KW-0862">Zinc</keyword>
<reference evidence="5 6" key="1">
    <citation type="journal article" date="2012" name="J. Bacteriol.">
        <title>Genome sequence of Thalassospira xiamenensis type strain M-5.</title>
        <authorList>
            <person name="Lai Q."/>
            <person name="Shao Z."/>
        </authorList>
    </citation>
    <scope>NUCLEOTIDE SEQUENCE [LARGE SCALE GENOMIC DNA]</scope>
    <source>
        <strain evidence="5 6">M-5</strain>
    </source>
</reference>
<keyword evidence="2" id="KW-0479">Metal-binding</keyword>
<proteinExistence type="inferred from homology"/>
<dbReference type="KEGG" id="txi:TH3_04360"/>
<evidence type="ECO:0000256" key="2">
    <source>
        <dbReference type="RuleBase" id="RU000393"/>
    </source>
</evidence>